<dbReference type="RefSeq" id="WP_092871964.1">
    <property type="nucleotide sequence ID" value="NZ_FOJY01000008.1"/>
</dbReference>
<protein>
    <submittedName>
        <fullName evidence="2">Carbon-monoxide dehydrogenase iron sulfur subunit/anaerobic dimethyl sulfoxide reductase subunit B (DMSO reductase iron-sulfur subunit)</fullName>
    </submittedName>
</protein>
<evidence type="ECO:0000313" key="3">
    <source>
        <dbReference type="Proteomes" id="UP000198838"/>
    </source>
</evidence>
<dbReference type="SUPFAM" id="SSF54862">
    <property type="entry name" value="4Fe-4S ferredoxins"/>
    <property type="match status" value="1"/>
</dbReference>
<evidence type="ECO:0000313" key="2">
    <source>
        <dbReference type="EMBL" id="SFB05839.1"/>
    </source>
</evidence>
<dbReference type="OrthoDB" id="9810688at2"/>
<dbReference type="AlphaFoldDB" id="A0A1I0XXF5"/>
<reference evidence="2 3" key="1">
    <citation type="submission" date="2016-10" db="EMBL/GenBank/DDBJ databases">
        <authorList>
            <person name="de Groot N.N."/>
        </authorList>
    </citation>
    <scope>NUCLEOTIDE SEQUENCE [LARGE SCALE GENOMIC DNA]</scope>
    <source>
        <strain evidence="2 3">DSM 5522</strain>
    </source>
</reference>
<dbReference type="Gene3D" id="3.30.70.20">
    <property type="match status" value="2"/>
</dbReference>
<dbReference type="InterPro" id="IPR017896">
    <property type="entry name" value="4Fe4S_Fe-S-bd"/>
</dbReference>
<gene>
    <name evidence="2" type="ORF">SAMN05216249_10818</name>
</gene>
<dbReference type="PROSITE" id="PS51379">
    <property type="entry name" value="4FE4S_FER_2"/>
    <property type="match status" value="1"/>
</dbReference>
<accession>A0A1I0XXF5</accession>
<sequence length="77" mass="8641">MLIHNKDLCLGCKCCQIACMDAYNLPLQKSRLKITEEEEEISGKISLTFILKSNCKGCKNQYCIKACPVKALSIKDN</sequence>
<dbReference type="EMBL" id="FOJY01000008">
    <property type="protein sequence ID" value="SFB05839.1"/>
    <property type="molecule type" value="Genomic_DNA"/>
</dbReference>
<dbReference type="STRING" id="1120918.SAMN05216249_10818"/>
<evidence type="ECO:0000259" key="1">
    <source>
        <dbReference type="PROSITE" id="PS51379"/>
    </source>
</evidence>
<organism evidence="2 3">
    <name type="scientific">Acetitomaculum ruminis DSM 5522</name>
    <dbReference type="NCBI Taxonomy" id="1120918"/>
    <lineage>
        <taxon>Bacteria</taxon>
        <taxon>Bacillati</taxon>
        <taxon>Bacillota</taxon>
        <taxon>Clostridia</taxon>
        <taxon>Lachnospirales</taxon>
        <taxon>Lachnospiraceae</taxon>
        <taxon>Acetitomaculum</taxon>
    </lineage>
</organism>
<dbReference type="Proteomes" id="UP000198838">
    <property type="component" value="Unassembled WGS sequence"/>
</dbReference>
<name>A0A1I0XXF5_9FIRM</name>
<feature type="domain" description="4Fe-4S ferredoxin-type" evidence="1">
    <location>
        <begin position="46"/>
        <end position="77"/>
    </location>
</feature>
<proteinExistence type="predicted"/>
<keyword evidence="3" id="KW-1185">Reference proteome</keyword>